<accession>A0AAD5YCE8</accession>
<comment type="caution">
    <text evidence="4">The sequence shown here is derived from an EMBL/GenBank/DDBJ whole genome shotgun (WGS) entry which is preliminary data.</text>
</comment>
<protein>
    <recommendedName>
        <fullName evidence="6">SET domain-containing protein</fullName>
    </recommendedName>
</protein>
<evidence type="ECO:0000256" key="1">
    <source>
        <dbReference type="ARBA" id="ARBA00022603"/>
    </source>
</evidence>
<evidence type="ECO:0008006" key="6">
    <source>
        <dbReference type="Google" id="ProtNLM"/>
    </source>
</evidence>
<dbReference type="PANTHER" id="PTHR13271">
    <property type="entry name" value="UNCHARACTERIZED PUTATIVE METHYLTRANSFERASE"/>
    <property type="match status" value="1"/>
</dbReference>
<dbReference type="InterPro" id="IPR050600">
    <property type="entry name" value="SETD3_SETD6_MTase"/>
</dbReference>
<dbReference type="AlphaFoldDB" id="A0AAD5YCE8"/>
<keyword evidence="3" id="KW-0949">S-adenosyl-L-methionine</keyword>
<dbReference type="PANTHER" id="PTHR13271:SF47">
    <property type="entry name" value="ACTIN-HISTIDINE N-METHYLTRANSFERASE"/>
    <property type="match status" value="1"/>
</dbReference>
<keyword evidence="5" id="KW-1185">Reference proteome</keyword>
<keyword evidence="2" id="KW-0808">Transferase</keyword>
<dbReference type="GO" id="GO:0016279">
    <property type="term" value="F:protein-lysine N-methyltransferase activity"/>
    <property type="evidence" value="ECO:0007669"/>
    <property type="project" value="TreeGrafter"/>
</dbReference>
<evidence type="ECO:0000313" key="5">
    <source>
        <dbReference type="Proteomes" id="UP001212997"/>
    </source>
</evidence>
<dbReference type="InterPro" id="IPR046341">
    <property type="entry name" value="SET_dom_sf"/>
</dbReference>
<dbReference type="Proteomes" id="UP001212997">
    <property type="component" value="Unassembled WGS sequence"/>
</dbReference>
<sequence length="453" mass="51332">MINVKTLSKIYPDALKSQTLTPIQLISLHLLLHKPTGDGDSKDPTFGPFISTMPQDFSEHPLMWSVNQTLNTGDTFLGSILTEATPPSVQEQVTNLTSRFWQDWKAISQYVHSKPEVMSTTSREIVANLLPEGGLALDYVWAWLNVNTRCIYYQIDRSASSPSNVTLCPILDFANHIPFNTELVPILPSGNPTHFRTPTISLSGSRPIPKGKIGGDYAFTSSGYLELEEDQEIHLCYGAHPNRKLFVEYGFVNLFPQGSIVDGMDTANRNGEVEVDDLVSALFEERGSVGEWMREVLEEEGYWGYCPSHVFPDCFANHLWCISDWTLHSSPWPAYPSFRLTTALKLLHLFGPELQEVPTHPEKLLSPWKDVINGITYTISPENEEKWRDTLRRLCELITQRAHQGIEEIVKHHTSGRPEWFSFAKQNIRCLWQEELEVSQAVLKTLRSGEVFG</sequence>
<evidence type="ECO:0000256" key="3">
    <source>
        <dbReference type="ARBA" id="ARBA00022691"/>
    </source>
</evidence>
<organism evidence="4 5">
    <name type="scientific">Meripilus lineatus</name>
    <dbReference type="NCBI Taxonomy" id="2056292"/>
    <lineage>
        <taxon>Eukaryota</taxon>
        <taxon>Fungi</taxon>
        <taxon>Dikarya</taxon>
        <taxon>Basidiomycota</taxon>
        <taxon>Agaricomycotina</taxon>
        <taxon>Agaricomycetes</taxon>
        <taxon>Polyporales</taxon>
        <taxon>Meripilaceae</taxon>
        <taxon>Meripilus</taxon>
    </lineage>
</organism>
<evidence type="ECO:0000313" key="4">
    <source>
        <dbReference type="EMBL" id="KAJ3480938.1"/>
    </source>
</evidence>
<dbReference type="GO" id="GO:0032259">
    <property type="term" value="P:methylation"/>
    <property type="evidence" value="ECO:0007669"/>
    <property type="project" value="UniProtKB-KW"/>
</dbReference>
<dbReference type="SUPFAM" id="SSF82199">
    <property type="entry name" value="SET domain"/>
    <property type="match status" value="1"/>
</dbReference>
<reference evidence="4" key="1">
    <citation type="submission" date="2022-07" db="EMBL/GenBank/DDBJ databases">
        <title>Genome Sequence of Physisporinus lineatus.</title>
        <authorList>
            <person name="Buettner E."/>
        </authorList>
    </citation>
    <scope>NUCLEOTIDE SEQUENCE</scope>
    <source>
        <strain evidence="4">VT162</strain>
    </source>
</reference>
<gene>
    <name evidence="4" type="ORF">NLI96_g8008</name>
</gene>
<name>A0AAD5YCE8_9APHY</name>
<dbReference type="Gene3D" id="3.90.1410.10">
    <property type="entry name" value="set domain protein methyltransferase, domain 1"/>
    <property type="match status" value="1"/>
</dbReference>
<proteinExistence type="predicted"/>
<dbReference type="EMBL" id="JANAWD010000348">
    <property type="protein sequence ID" value="KAJ3480938.1"/>
    <property type="molecule type" value="Genomic_DNA"/>
</dbReference>
<keyword evidence="1" id="KW-0489">Methyltransferase</keyword>
<evidence type="ECO:0000256" key="2">
    <source>
        <dbReference type="ARBA" id="ARBA00022679"/>
    </source>
</evidence>